<feature type="region of interest" description="Disordered" evidence="6">
    <location>
        <begin position="1"/>
        <end position="130"/>
    </location>
</feature>
<evidence type="ECO:0000256" key="3">
    <source>
        <dbReference type="ARBA" id="ARBA00018111"/>
    </source>
</evidence>
<dbReference type="EMBL" id="JAUCMM010000001">
    <property type="protein sequence ID" value="MDM7886878.1"/>
    <property type="molecule type" value="Genomic_DNA"/>
</dbReference>
<sequence>MTGADDHDEGLAPVTDLFGARSRRGRRTTPADTDTDTDRDPDPIEPDAVTGLDVPGDADRSSDDDWAPDSMLLGDDERRFGPVPTRAPAEDDRPAAIPFRGQQPEAEWVSPVVGDGSGRSARAEQHGYDDDTADAATASVFAIASGDEIDPADAPRPLDEQRADAERVSMRALGRKGVSESEMRQLLTKQNLDTEVVEHEVARLVRVGLLDDVALATDLVDRLHERKGLGRQGVVGELRRRGIDQAAIDAALEASADDADDEFLRANELAEKRARQLRGLDRATAERRLSGFLIRKGYGAGVVRVAVERALDGPPRRAPSGGGTVRFE</sequence>
<evidence type="ECO:0000259" key="8">
    <source>
        <dbReference type="Pfam" id="PF21981"/>
    </source>
</evidence>
<reference evidence="9 10" key="1">
    <citation type="submission" date="2023-06" db="EMBL/GenBank/DDBJ databases">
        <authorList>
            <person name="Feng G."/>
            <person name="Li J."/>
            <person name="Zhu H."/>
        </authorList>
    </citation>
    <scope>NUCLEOTIDE SEQUENCE [LARGE SCALE GENOMIC DNA]</scope>
    <source>
        <strain evidence="9 10">RHCJP20</strain>
    </source>
</reference>
<dbReference type="PANTHER" id="PTHR33602">
    <property type="entry name" value="REGULATORY PROTEIN RECX FAMILY PROTEIN"/>
    <property type="match status" value="1"/>
</dbReference>
<evidence type="ECO:0000313" key="9">
    <source>
        <dbReference type="EMBL" id="MDM7886878.1"/>
    </source>
</evidence>
<evidence type="ECO:0000256" key="1">
    <source>
        <dbReference type="ARBA" id="ARBA00004496"/>
    </source>
</evidence>
<protein>
    <recommendedName>
        <fullName evidence="3 5">Regulatory protein RecX</fullName>
    </recommendedName>
</protein>
<dbReference type="InterPro" id="IPR036388">
    <property type="entry name" value="WH-like_DNA-bd_sf"/>
</dbReference>
<evidence type="ECO:0000259" key="7">
    <source>
        <dbReference type="Pfam" id="PF02631"/>
    </source>
</evidence>
<dbReference type="Gene3D" id="1.10.10.10">
    <property type="entry name" value="Winged helix-like DNA-binding domain superfamily/Winged helix DNA-binding domain"/>
    <property type="match status" value="1"/>
</dbReference>
<dbReference type="Pfam" id="PF02631">
    <property type="entry name" value="RecX_HTH2"/>
    <property type="match status" value="1"/>
</dbReference>
<name>A0ABT7TBE4_9MICO</name>
<dbReference type="InterPro" id="IPR053925">
    <property type="entry name" value="RecX_HTH_3rd"/>
</dbReference>
<keyword evidence="10" id="KW-1185">Reference proteome</keyword>
<proteinExistence type="inferred from homology"/>
<evidence type="ECO:0000256" key="6">
    <source>
        <dbReference type="SAM" id="MobiDB-lite"/>
    </source>
</evidence>
<gene>
    <name evidence="5" type="primary">recX</name>
    <name evidence="9" type="ORF">QUG98_00280</name>
</gene>
<evidence type="ECO:0000313" key="10">
    <source>
        <dbReference type="Proteomes" id="UP001235720"/>
    </source>
</evidence>
<dbReference type="PANTHER" id="PTHR33602:SF1">
    <property type="entry name" value="REGULATORY PROTEIN RECX FAMILY PROTEIN"/>
    <property type="match status" value="1"/>
</dbReference>
<organism evidence="9 10">
    <name type="scientific">Curtobacterium subtropicum</name>
    <dbReference type="NCBI Taxonomy" id="3055138"/>
    <lineage>
        <taxon>Bacteria</taxon>
        <taxon>Bacillati</taxon>
        <taxon>Actinomycetota</taxon>
        <taxon>Actinomycetes</taxon>
        <taxon>Micrococcales</taxon>
        <taxon>Microbacteriaceae</taxon>
        <taxon>Curtobacterium</taxon>
    </lineage>
</organism>
<dbReference type="Pfam" id="PF21981">
    <property type="entry name" value="RecX_HTH3"/>
    <property type="match status" value="1"/>
</dbReference>
<keyword evidence="4 5" id="KW-0963">Cytoplasm</keyword>
<dbReference type="InterPro" id="IPR053924">
    <property type="entry name" value="RecX_HTH_2nd"/>
</dbReference>
<comment type="subcellular location">
    <subcellularLocation>
        <location evidence="1 5">Cytoplasm</location>
    </subcellularLocation>
</comment>
<feature type="domain" description="RecX second three-helical" evidence="7">
    <location>
        <begin position="211"/>
        <end position="252"/>
    </location>
</feature>
<comment type="similarity">
    <text evidence="2 5">Belongs to the RecX family.</text>
</comment>
<comment type="caution">
    <text evidence="9">The sequence shown here is derived from an EMBL/GenBank/DDBJ whole genome shotgun (WGS) entry which is preliminary data.</text>
</comment>
<evidence type="ECO:0000256" key="5">
    <source>
        <dbReference type="HAMAP-Rule" id="MF_01114"/>
    </source>
</evidence>
<dbReference type="HAMAP" id="MF_01114">
    <property type="entry name" value="RecX"/>
    <property type="match status" value="1"/>
</dbReference>
<evidence type="ECO:0000256" key="4">
    <source>
        <dbReference type="ARBA" id="ARBA00022490"/>
    </source>
</evidence>
<dbReference type="RefSeq" id="WP_289468676.1">
    <property type="nucleotide sequence ID" value="NZ_JAUCMM010000001.1"/>
</dbReference>
<evidence type="ECO:0000256" key="2">
    <source>
        <dbReference type="ARBA" id="ARBA00009695"/>
    </source>
</evidence>
<accession>A0ABT7TBE4</accession>
<comment type="function">
    <text evidence="5">Modulates RecA activity.</text>
</comment>
<feature type="domain" description="RecX third three-helical" evidence="8">
    <location>
        <begin position="260"/>
        <end position="306"/>
    </location>
</feature>
<dbReference type="Proteomes" id="UP001235720">
    <property type="component" value="Unassembled WGS sequence"/>
</dbReference>
<dbReference type="InterPro" id="IPR003783">
    <property type="entry name" value="Regulatory_RecX"/>
</dbReference>